<name>A0ABV0Z427_9TELE</name>
<gene>
    <name evidence="2" type="ORF">AMECASPLE_024861</name>
</gene>
<reference evidence="2 3" key="1">
    <citation type="submission" date="2021-06" db="EMBL/GenBank/DDBJ databases">
        <authorList>
            <person name="Palmer J.M."/>
        </authorList>
    </citation>
    <scope>NUCLEOTIDE SEQUENCE [LARGE SCALE GENOMIC DNA]</scope>
    <source>
        <strain evidence="2 3">AS_MEX2019</strain>
        <tissue evidence="2">Muscle</tissue>
    </source>
</reference>
<dbReference type="EMBL" id="JAHRIP010049427">
    <property type="protein sequence ID" value="MEQ2300380.1"/>
    <property type="molecule type" value="Genomic_DNA"/>
</dbReference>
<evidence type="ECO:0000313" key="3">
    <source>
        <dbReference type="Proteomes" id="UP001469553"/>
    </source>
</evidence>
<evidence type="ECO:0000313" key="2">
    <source>
        <dbReference type="EMBL" id="MEQ2300380.1"/>
    </source>
</evidence>
<organism evidence="2 3">
    <name type="scientific">Ameca splendens</name>
    <dbReference type="NCBI Taxonomy" id="208324"/>
    <lineage>
        <taxon>Eukaryota</taxon>
        <taxon>Metazoa</taxon>
        <taxon>Chordata</taxon>
        <taxon>Craniata</taxon>
        <taxon>Vertebrata</taxon>
        <taxon>Euteleostomi</taxon>
        <taxon>Actinopterygii</taxon>
        <taxon>Neopterygii</taxon>
        <taxon>Teleostei</taxon>
        <taxon>Neoteleostei</taxon>
        <taxon>Acanthomorphata</taxon>
        <taxon>Ovalentaria</taxon>
        <taxon>Atherinomorphae</taxon>
        <taxon>Cyprinodontiformes</taxon>
        <taxon>Goodeidae</taxon>
        <taxon>Ameca</taxon>
    </lineage>
</organism>
<proteinExistence type="predicted"/>
<feature type="region of interest" description="Disordered" evidence="1">
    <location>
        <begin position="37"/>
        <end position="65"/>
    </location>
</feature>
<keyword evidence="3" id="KW-1185">Reference proteome</keyword>
<protein>
    <submittedName>
        <fullName evidence="2">Uncharacterized protein</fullName>
    </submittedName>
</protein>
<evidence type="ECO:0000256" key="1">
    <source>
        <dbReference type="SAM" id="MobiDB-lite"/>
    </source>
</evidence>
<dbReference type="Proteomes" id="UP001469553">
    <property type="component" value="Unassembled WGS sequence"/>
</dbReference>
<sequence length="142" mass="16019">MPCSDHKPTSSLRFFSPLSKLCSHPTLPLSGVVALHKGQPHRSNTDEHTAEQAQGPLTQTPPALKDDQYLKKSIKSPSHSLHHSHYTLIIFSMLPRSPFPPFTLCWRGKFISQRSLEFPAACVLLCYLRGTARHPVRGYYTR</sequence>
<comment type="caution">
    <text evidence="2">The sequence shown here is derived from an EMBL/GenBank/DDBJ whole genome shotgun (WGS) entry which is preliminary data.</text>
</comment>
<accession>A0ABV0Z427</accession>
<feature type="compositionally biased region" description="Polar residues" evidence="1">
    <location>
        <begin position="51"/>
        <end position="61"/>
    </location>
</feature>